<proteinExistence type="predicted"/>
<evidence type="ECO:0000256" key="1">
    <source>
        <dbReference type="ARBA" id="ARBA00004141"/>
    </source>
</evidence>
<gene>
    <name evidence="7" type="ORF">ENV79_00025</name>
</gene>
<name>A0A7V5XYQ4_UNCW3</name>
<dbReference type="AlphaFoldDB" id="A0A7V5XYQ4"/>
<keyword evidence="2 5" id="KW-0812">Transmembrane</keyword>
<feature type="transmembrane region" description="Helical" evidence="5">
    <location>
        <begin position="158"/>
        <end position="181"/>
    </location>
</feature>
<feature type="transmembrane region" description="Helical" evidence="5">
    <location>
        <begin position="76"/>
        <end position="102"/>
    </location>
</feature>
<feature type="transmembrane region" description="Helical" evidence="5">
    <location>
        <begin position="193"/>
        <end position="211"/>
    </location>
</feature>
<reference evidence="7" key="1">
    <citation type="journal article" date="2020" name="mSystems">
        <title>Genome- and Community-Level Interaction Insights into Carbon Utilization and Element Cycling Functions of Hydrothermarchaeota in Hydrothermal Sediment.</title>
        <authorList>
            <person name="Zhou Z."/>
            <person name="Liu Y."/>
            <person name="Xu W."/>
            <person name="Pan J."/>
            <person name="Luo Z.H."/>
            <person name="Li M."/>
        </authorList>
    </citation>
    <scope>NUCLEOTIDE SEQUENCE [LARGE SCALE GENOMIC DNA]</scope>
    <source>
        <strain evidence="7">SpSt-791</strain>
    </source>
</reference>
<evidence type="ECO:0000259" key="6">
    <source>
        <dbReference type="Pfam" id="PF04893"/>
    </source>
</evidence>
<sequence length="217" mass="24993">MIGDIFLAPRNYFLKLREKPLFVIPLIIILIFTLIQTYVANHYTKVSEIIKRMEERGATPEQIERVEEFFKRPTRLIISLVSASIFTIIFLLIIALIFNFSLTLLGIEGNFEKTLAVVCGAGLVSAFGSLIRSIIIILRQSPFVTTSLALFLPKESGLLFRFLSRFDFFTIWQIILIALGLKIVFDIKGNKTYYLVIGIWLFWVIISTFLFRGPQRF</sequence>
<dbReference type="GO" id="GO:0016020">
    <property type="term" value="C:membrane"/>
    <property type="evidence" value="ECO:0007669"/>
    <property type="project" value="UniProtKB-SubCell"/>
</dbReference>
<organism evidence="7">
    <name type="scientific">candidate division WOR-3 bacterium</name>
    <dbReference type="NCBI Taxonomy" id="2052148"/>
    <lineage>
        <taxon>Bacteria</taxon>
        <taxon>Bacteria division WOR-3</taxon>
    </lineage>
</organism>
<comment type="caution">
    <text evidence="7">The sequence shown here is derived from an EMBL/GenBank/DDBJ whole genome shotgun (WGS) entry which is preliminary data.</text>
</comment>
<evidence type="ECO:0000313" key="7">
    <source>
        <dbReference type="EMBL" id="HHR48024.1"/>
    </source>
</evidence>
<dbReference type="InterPro" id="IPR006977">
    <property type="entry name" value="Yip1_dom"/>
</dbReference>
<evidence type="ECO:0000256" key="4">
    <source>
        <dbReference type="ARBA" id="ARBA00023136"/>
    </source>
</evidence>
<keyword evidence="4 5" id="KW-0472">Membrane</keyword>
<protein>
    <recommendedName>
        <fullName evidence="6">Yip1 domain-containing protein</fullName>
    </recommendedName>
</protein>
<feature type="transmembrane region" description="Helical" evidence="5">
    <location>
        <begin position="114"/>
        <end position="138"/>
    </location>
</feature>
<comment type="subcellular location">
    <subcellularLocation>
        <location evidence="1">Membrane</location>
        <topology evidence="1">Multi-pass membrane protein</topology>
    </subcellularLocation>
</comment>
<dbReference type="Pfam" id="PF04893">
    <property type="entry name" value="Yip1"/>
    <property type="match status" value="1"/>
</dbReference>
<evidence type="ECO:0000256" key="5">
    <source>
        <dbReference type="SAM" id="Phobius"/>
    </source>
</evidence>
<accession>A0A7V5XYQ4</accession>
<evidence type="ECO:0000256" key="2">
    <source>
        <dbReference type="ARBA" id="ARBA00022692"/>
    </source>
</evidence>
<feature type="domain" description="Yip1" evidence="6">
    <location>
        <begin position="4"/>
        <end position="207"/>
    </location>
</feature>
<feature type="transmembrane region" description="Helical" evidence="5">
    <location>
        <begin position="21"/>
        <end position="39"/>
    </location>
</feature>
<dbReference type="EMBL" id="DTHS01000001">
    <property type="protein sequence ID" value="HHR48024.1"/>
    <property type="molecule type" value="Genomic_DNA"/>
</dbReference>
<evidence type="ECO:0000256" key="3">
    <source>
        <dbReference type="ARBA" id="ARBA00022989"/>
    </source>
</evidence>
<keyword evidence="3 5" id="KW-1133">Transmembrane helix</keyword>